<reference evidence="2 3" key="1">
    <citation type="submission" date="2023-05" db="EMBL/GenBank/DDBJ databases">
        <title>YMD87, complete Genome.</title>
        <authorList>
            <person name="Zhang J."/>
            <person name="Xu X."/>
        </authorList>
    </citation>
    <scope>NUCLEOTIDE SEQUENCE [LARGE SCALE GENOMIC DNA]</scope>
    <source>
        <strain evidence="2 3">YMD87</strain>
    </source>
</reference>
<dbReference type="EMBL" id="CP124616">
    <property type="protein sequence ID" value="WGW05519.1"/>
    <property type="molecule type" value="Genomic_DNA"/>
</dbReference>
<keyword evidence="1" id="KW-0732">Signal</keyword>
<keyword evidence="3" id="KW-1185">Reference proteome</keyword>
<feature type="chain" id="PRO_5046566258" description="Conjugal transfer protein TraN" evidence="1">
    <location>
        <begin position="22"/>
        <end position="225"/>
    </location>
</feature>
<accession>A0ABY8QLK3</accession>
<evidence type="ECO:0000313" key="2">
    <source>
        <dbReference type="EMBL" id="WGW05519.1"/>
    </source>
</evidence>
<proteinExistence type="predicted"/>
<sequence>MKTSFLLSALALMALTQPARAGCVNYTETGSAPLAEICFDGACEKTYQEFICSTASRAWTAYANGWQAQEDVANGQSTTTISRSGQALPPQDHARVTCNTLPDGLPCDFFPNARLTQASLAWMPTTGPFDGLCLDNVEAGCNDRFIPFGGHSIGICEATCTLENPVNLRAMEGTLYDVTCQGDGPEYGNEIGSDRVLVLKQSGYEDGPRLSLIGTNYTRAIVPCP</sequence>
<dbReference type="Proteomes" id="UP001241605">
    <property type="component" value="Chromosome"/>
</dbReference>
<evidence type="ECO:0000313" key="3">
    <source>
        <dbReference type="Proteomes" id="UP001241605"/>
    </source>
</evidence>
<protein>
    <recommendedName>
        <fullName evidence="4">Conjugal transfer protein TraN</fullName>
    </recommendedName>
</protein>
<evidence type="ECO:0000256" key="1">
    <source>
        <dbReference type="SAM" id="SignalP"/>
    </source>
</evidence>
<dbReference type="RefSeq" id="WP_282302143.1">
    <property type="nucleotide sequence ID" value="NZ_CP124616.1"/>
</dbReference>
<organism evidence="2 3">
    <name type="scientific">Tropicibacter oceani</name>
    <dbReference type="NCBI Taxonomy" id="3058420"/>
    <lineage>
        <taxon>Bacteria</taxon>
        <taxon>Pseudomonadati</taxon>
        <taxon>Pseudomonadota</taxon>
        <taxon>Alphaproteobacteria</taxon>
        <taxon>Rhodobacterales</taxon>
        <taxon>Roseobacteraceae</taxon>
        <taxon>Tropicibacter</taxon>
    </lineage>
</organism>
<gene>
    <name evidence="2" type="ORF">QF118_08220</name>
</gene>
<name>A0ABY8QLK3_9RHOB</name>
<feature type="signal peptide" evidence="1">
    <location>
        <begin position="1"/>
        <end position="21"/>
    </location>
</feature>
<evidence type="ECO:0008006" key="4">
    <source>
        <dbReference type="Google" id="ProtNLM"/>
    </source>
</evidence>